<organism evidence="2 3">
    <name type="scientific">Komagataeibacter saccharivorans</name>
    <dbReference type="NCBI Taxonomy" id="265959"/>
    <lineage>
        <taxon>Bacteria</taxon>
        <taxon>Pseudomonadati</taxon>
        <taxon>Pseudomonadota</taxon>
        <taxon>Alphaproteobacteria</taxon>
        <taxon>Acetobacterales</taxon>
        <taxon>Acetobacteraceae</taxon>
        <taxon>Komagataeibacter</taxon>
    </lineage>
</organism>
<dbReference type="InterPro" id="IPR000182">
    <property type="entry name" value="GNAT_dom"/>
</dbReference>
<dbReference type="GO" id="GO:0005737">
    <property type="term" value="C:cytoplasm"/>
    <property type="evidence" value="ECO:0007669"/>
    <property type="project" value="TreeGrafter"/>
</dbReference>
<dbReference type="InterPro" id="IPR051908">
    <property type="entry name" value="Ribosomal_N-acetyltransferase"/>
</dbReference>
<sequence length="179" mass="19891">MVETQPPRLSLGPVRRADGAELVLANRDSRDYHAPFAHPFITMEGFSEWFATLCTGAQAAFVAREAGSGRIVGVTSLSQIFLKGFQSAYLGYYGMVATAGRGLMTEAVRQTLAHAFTEIGLHRVEANIQPENLRSIALVRRLGFRLEGFSPRYLRIGGQWRDHERWALLCDDPRPVGMP</sequence>
<dbReference type="EMBL" id="CP023036">
    <property type="protein sequence ID" value="AXY23472.1"/>
    <property type="molecule type" value="Genomic_DNA"/>
</dbReference>
<dbReference type="SUPFAM" id="SSF55729">
    <property type="entry name" value="Acyl-CoA N-acyltransferases (Nat)"/>
    <property type="match status" value="1"/>
</dbReference>
<accession>A0A347WF29</accession>
<dbReference type="InterPro" id="IPR016181">
    <property type="entry name" value="Acyl_CoA_acyltransferase"/>
</dbReference>
<keyword evidence="3" id="KW-1185">Reference proteome</keyword>
<dbReference type="PANTHER" id="PTHR43441:SF2">
    <property type="entry name" value="FAMILY ACETYLTRANSFERASE, PUTATIVE (AFU_ORTHOLOGUE AFUA_7G00850)-RELATED"/>
    <property type="match status" value="1"/>
</dbReference>
<dbReference type="PROSITE" id="PS51186">
    <property type="entry name" value="GNAT"/>
    <property type="match status" value="1"/>
</dbReference>
<evidence type="ECO:0000259" key="1">
    <source>
        <dbReference type="PROSITE" id="PS51186"/>
    </source>
</evidence>
<proteinExistence type="predicted"/>
<name>A0A347WF29_9PROT</name>
<dbReference type="KEGG" id="ksc:CD178_02725"/>
<dbReference type="AlphaFoldDB" id="A0A347WF29"/>
<dbReference type="Proteomes" id="UP000264120">
    <property type="component" value="Chromosome"/>
</dbReference>
<evidence type="ECO:0000313" key="3">
    <source>
        <dbReference type="Proteomes" id="UP000264120"/>
    </source>
</evidence>
<dbReference type="RefSeq" id="WP_118963358.1">
    <property type="nucleotide sequence ID" value="NZ_CP023036.1"/>
</dbReference>
<feature type="domain" description="N-acetyltransferase" evidence="1">
    <location>
        <begin position="9"/>
        <end position="171"/>
    </location>
</feature>
<evidence type="ECO:0000313" key="2">
    <source>
        <dbReference type="EMBL" id="AXY23472.1"/>
    </source>
</evidence>
<gene>
    <name evidence="2" type="ORF">CD178_02725</name>
</gene>
<dbReference type="GO" id="GO:0008999">
    <property type="term" value="F:protein-N-terminal-alanine acetyltransferase activity"/>
    <property type="evidence" value="ECO:0007669"/>
    <property type="project" value="TreeGrafter"/>
</dbReference>
<reference evidence="2 3" key="1">
    <citation type="submission" date="2017-08" db="EMBL/GenBank/DDBJ databases">
        <title>Complete genome sequence of Gluconacetobacter saccharivorans CV1 isolated from Fermented Vinegar.</title>
        <authorList>
            <person name="Kim S.-Y."/>
        </authorList>
    </citation>
    <scope>NUCLEOTIDE SEQUENCE [LARGE SCALE GENOMIC DNA]</scope>
    <source>
        <strain evidence="2 3">CV1</strain>
    </source>
</reference>
<protein>
    <submittedName>
        <fullName evidence="2">Ribosomal-protein-S5-alanine N-acetyltransferase</fullName>
    </submittedName>
</protein>
<dbReference type="OrthoDB" id="9801669at2"/>
<dbReference type="PANTHER" id="PTHR43441">
    <property type="entry name" value="RIBOSOMAL-PROTEIN-SERINE ACETYLTRANSFERASE"/>
    <property type="match status" value="1"/>
</dbReference>
<keyword evidence="2" id="KW-0808">Transferase</keyword>
<dbReference type="Pfam" id="PF13302">
    <property type="entry name" value="Acetyltransf_3"/>
    <property type="match status" value="1"/>
</dbReference>
<dbReference type="GO" id="GO:1990189">
    <property type="term" value="F:protein N-terminal-serine acetyltransferase activity"/>
    <property type="evidence" value="ECO:0007669"/>
    <property type="project" value="TreeGrafter"/>
</dbReference>
<dbReference type="Gene3D" id="3.40.630.30">
    <property type="match status" value="1"/>
</dbReference>